<dbReference type="Pfam" id="PF07686">
    <property type="entry name" value="V-set"/>
    <property type="match status" value="1"/>
</dbReference>
<evidence type="ECO:0000256" key="4">
    <source>
        <dbReference type="SAM" id="MobiDB-lite"/>
    </source>
</evidence>
<sequence>MRVFTSYILLLLSGVSWVCCVQTLNGSVGESVEISCEYPQEYDPMSVYLMKMSNREVVIELTKAHEKTYTKGRYTLYHDSENRAIAASIHNLSIEDAGTYRCASASPFDDDDKDYRYTEFRLEVEQAPPTSKPPLITGSTSAHSSPTGDTHSSRNTRAPELESTSAHGNSNTTQSGQNASLYGGLAAAVLVGLLVLTIILMKTRAKRRETPRSSLRNPSNAEENNGIYAEIQDTDSSADKLQTPPTPTNQRNHQDSSPVISIYTTANQNPEQHPASANQSTFIFLSLPIFHYLVIK</sequence>
<feature type="chain" id="PRO_5043361022" description="Immunoglobulin domain-containing protein" evidence="6">
    <location>
        <begin position="21"/>
        <end position="296"/>
    </location>
</feature>
<gene>
    <name evidence="8" type="ORF">AALO_G00282350</name>
</gene>
<reference evidence="8" key="1">
    <citation type="submission" date="2020-10" db="EMBL/GenBank/DDBJ databases">
        <title>Chromosome-scale genome assembly of the Allis shad, Alosa alosa.</title>
        <authorList>
            <person name="Margot Z."/>
            <person name="Christophe K."/>
            <person name="Cabau C."/>
            <person name="Louis A."/>
            <person name="Berthelot C."/>
            <person name="Parey E."/>
            <person name="Roest Crollius H."/>
            <person name="Montfort J."/>
            <person name="Robinson-Rechavi M."/>
            <person name="Bucao C."/>
            <person name="Bouchez O."/>
            <person name="Gislard M."/>
            <person name="Lluch J."/>
            <person name="Milhes M."/>
            <person name="Lampietro C."/>
            <person name="Lopez Roques C."/>
            <person name="Donnadieu C."/>
            <person name="Braasch I."/>
            <person name="Desvignes T."/>
            <person name="Postlethwait J."/>
            <person name="Bobe J."/>
            <person name="Guiguen Y."/>
        </authorList>
    </citation>
    <scope>NUCLEOTIDE SEQUENCE</scope>
    <source>
        <strain evidence="8">M-15738</strain>
        <tissue evidence="8">Blood</tissue>
    </source>
</reference>
<dbReference type="AlphaFoldDB" id="A0AAV6FPC8"/>
<organism evidence="8 9">
    <name type="scientific">Alosa alosa</name>
    <name type="common">allis shad</name>
    <dbReference type="NCBI Taxonomy" id="278164"/>
    <lineage>
        <taxon>Eukaryota</taxon>
        <taxon>Metazoa</taxon>
        <taxon>Chordata</taxon>
        <taxon>Craniata</taxon>
        <taxon>Vertebrata</taxon>
        <taxon>Euteleostomi</taxon>
        <taxon>Actinopterygii</taxon>
        <taxon>Neopterygii</taxon>
        <taxon>Teleostei</taxon>
        <taxon>Clupei</taxon>
        <taxon>Clupeiformes</taxon>
        <taxon>Clupeoidei</taxon>
        <taxon>Clupeidae</taxon>
        <taxon>Alosa</taxon>
    </lineage>
</organism>
<feature type="compositionally biased region" description="Polar residues" evidence="4">
    <location>
        <begin position="212"/>
        <end position="223"/>
    </location>
</feature>
<evidence type="ECO:0000313" key="9">
    <source>
        <dbReference type="Proteomes" id="UP000823561"/>
    </source>
</evidence>
<keyword evidence="9" id="KW-1185">Reference proteome</keyword>
<dbReference type="InterPro" id="IPR013106">
    <property type="entry name" value="Ig_V-set"/>
</dbReference>
<evidence type="ECO:0000256" key="2">
    <source>
        <dbReference type="ARBA" id="ARBA00022692"/>
    </source>
</evidence>
<evidence type="ECO:0000256" key="5">
    <source>
        <dbReference type="SAM" id="Phobius"/>
    </source>
</evidence>
<evidence type="ECO:0000256" key="1">
    <source>
        <dbReference type="ARBA" id="ARBA00004370"/>
    </source>
</evidence>
<dbReference type="GO" id="GO:0004888">
    <property type="term" value="F:transmembrane signaling receptor activity"/>
    <property type="evidence" value="ECO:0007669"/>
    <property type="project" value="TreeGrafter"/>
</dbReference>
<keyword evidence="2 5" id="KW-0812">Transmembrane</keyword>
<feature type="domain" description="Immunoglobulin" evidence="7">
    <location>
        <begin position="21"/>
        <end position="125"/>
    </location>
</feature>
<keyword evidence="3 5" id="KW-0472">Membrane</keyword>
<keyword evidence="6" id="KW-0732">Signal</keyword>
<dbReference type="InterPro" id="IPR036179">
    <property type="entry name" value="Ig-like_dom_sf"/>
</dbReference>
<proteinExistence type="predicted"/>
<dbReference type="PANTHER" id="PTHR11860">
    <property type="entry name" value="POLYMERIC-IMMUNOGLOBULIN RECEPTOR"/>
    <property type="match status" value="1"/>
</dbReference>
<accession>A0AAV6FPC8</accession>
<dbReference type="Gene3D" id="2.60.40.10">
    <property type="entry name" value="Immunoglobulins"/>
    <property type="match status" value="1"/>
</dbReference>
<name>A0AAV6FPC8_9TELE</name>
<dbReference type="InterPro" id="IPR013783">
    <property type="entry name" value="Ig-like_fold"/>
</dbReference>
<feature type="signal peptide" evidence="6">
    <location>
        <begin position="1"/>
        <end position="20"/>
    </location>
</feature>
<dbReference type="SMART" id="SM00409">
    <property type="entry name" value="IG"/>
    <property type="match status" value="1"/>
</dbReference>
<comment type="caution">
    <text evidence="8">The sequence shown here is derived from an EMBL/GenBank/DDBJ whole genome shotgun (WGS) entry which is preliminary data.</text>
</comment>
<dbReference type="InterPro" id="IPR050671">
    <property type="entry name" value="CD300_family_receptors"/>
</dbReference>
<feature type="region of interest" description="Disordered" evidence="4">
    <location>
        <begin position="233"/>
        <end position="257"/>
    </location>
</feature>
<dbReference type="PANTHER" id="PTHR11860:SF118">
    <property type="entry name" value="CMRF35-LIKE MOLECULE 3-RELATED"/>
    <property type="match status" value="1"/>
</dbReference>
<dbReference type="EMBL" id="JADWDJ010000022">
    <property type="protein sequence ID" value="KAG5263082.1"/>
    <property type="molecule type" value="Genomic_DNA"/>
</dbReference>
<feature type="compositionally biased region" description="Polar residues" evidence="4">
    <location>
        <begin position="137"/>
        <end position="176"/>
    </location>
</feature>
<feature type="region of interest" description="Disordered" evidence="4">
    <location>
        <begin position="123"/>
        <end position="176"/>
    </location>
</feature>
<comment type="subcellular location">
    <subcellularLocation>
        <location evidence="1">Membrane</location>
    </subcellularLocation>
</comment>
<dbReference type="GO" id="GO:0005886">
    <property type="term" value="C:plasma membrane"/>
    <property type="evidence" value="ECO:0007669"/>
    <property type="project" value="TreeGrafter"/>
</dbReference>
<evidence type="ECO:0000256" key="3">
    <source>
        <dbReference type="ARBA" id="ARBA00023136"/>
    </source>
</evidence>
<evidence type="ECO:0000256" key="6">
    <source>
        <dbReference type="SAM" id="SignalP"/>
    </source>
</evidence>
<feature type="transmembrane region" description="Helical" evidence="5">
    <location>
        <begin position="179"/>
        <end position="201"/>
    </location>
</feature>
<evidence type="ECO:0000259" key="7">
    <source>
        <dbReference type="SMART" id="SM00409"/>
    </source>
</evidence>
<dbReference type="Proteomes" id="UP000823561">
    <property type="component" value="Chromosome 22"/>
</dbReference>
<feature type="compositionally biased region" description="Polar residues" evidence="4">
    <location>
        <begin position="248"/>
        <end position="257"/>
    </location>
</feature>
<dbReference type="InterPro" id="IPR003599">
    <property type="entry name" value="Ig_sub"/>
</dbReference>
<keyword evidence="5" id="KW-1133">Transmembrane helix</keyword>
<dbReference type="SUPFAM" id="SSF48726">
    <property type="entry name" value="Immunoglobulin"/>
    <property type="match status" value="1"/>
</dbReference>
<protein>
    <recommendedName>
        <fullName evidence="7">Immunoglobulin domain-containing protein</fullName>
    </recommendedName>
</protein>
<evidence type="ECO:0000313" key="8">
    <source>
        <dbReference type="EMBL" id="KAG5263082.1"/>
    </source>
</evidence>
<feature type="region of interest" description="Disordered" evidence="4">
    <location>
        <begin position="206"/>
        <end position="225"/>
    </location>
</feature>